<keyword evidence="2" id="KW-1185">Reference proteome</keyword>
<dbReference type="PANTHER" id="PTHR47557:SF2">
    <property type="entry name" value="PLANT UBX DOMAIN-CONTAINING PROTEIN 1"/>
    <property type="match status" value="1"/>
</dbReference>
<gene>
    <name evidence="1" type="ORF">DKX38_025322</name>
</gene>
<dbReference type="InterPro" id="IPR029071">
    <property type="entry name" value="Ubiquitin-like_domsf"/>
</dbReference>
<accession>A0A5N5JU62</accession>
<evidence type="ECO:0008006" key="3">
    <source>
        <dbReference type="Google" id="ProtNLM"/>
    </source>
</evidence>
<dbReference type="AlphaFoldDB" id="A0A5N5JU62"/>
<dbReference type="EMBL" id="VDCV01000016">
    <property type="protein sequence ID" value="KAB5521003.1"/>
    <property type="molecule type" value="Genomic_DNA"/>
</dbReference>
<protein>
    <recommendedName>
        <fullName evidence="3">UBX domain-containing protein</fullName>
    </recommendedName>
</protein>
<dbReference type="GO" id="GO:0032984">
    <property type="term" value="P:protein-containing complex disassembly"/>
    <property type="evidence" value="ECO:0007669"/>
    <property type="project" value="InterPro"/>
</dbReference>
<reference evidence="2" key="1">
    <citation type="journal article" date="2019" name="Gigascience">
        <title>De novo genome assembly of the endangered Acer yangbiense, a plant species with extremely small populations endemic to Yunnan Province, China.</title>
        <authorList>
            <person name="Yang J."/>
            <person name="Wariss H.M."/>
            <person name="Tao L."/>
            <person name="Zhang R."/>
            <person name="Yun Q."/>
            <person name="Hollingsworth P."/>
            <person name="Dao Z."/>
            <person name="Luo G."/>
            <person name="Guo H."/>
            <person name="Ma Y."/>
            <person name="Sun W."/>
        </authorList>
    </citation>
    <scope>NUCLEOTIDE SEQUENCE [LARGE SCALE GENOMIC DNA]</scope>
    <source>
        <strain evidence="2">cv. br00</strain>
    </source>
</reference>
<organism evidence="1 2">
    <name type="scientific">Salix brachista</name>
    <dbReference type="NCBI Taxonomy" id="2182728"/>
    <lineage>
        <taxon>Eukaryota</taxon>
        <taxon>Viridiplantae</taxon>
        <taxon>Streptophyta</taxon>
        <taxon>Embryophyta</taxon>
        <taxon>Tracheophyta</taxon>
        <taxon>Spermatophyta</taxon>
        <taxon>Magnoliopsida</taxon>
        <taxon>eudicotyledons</taxon>
        <taxon>Gunneridae</taxon>
        <taxon>Pentapetalae</taxon>
        <taxon>rosids</taxon>
        <taxon>fabids</taxon>
        <taxon>Malpighiales</taxon>
        <taxon>Salicaceae</taxon>
        <taxon>Saliceae</taxon>
        <taxon>Salix</taxon>
    </lineage>
</organism>
<evidence type="ECO:0000313" key="1">
    <source>
        <dbReference type="EMBL" id="KAB5521003.1"/>
    </source>
</evidence>
<name>A0A5N5JU62_9ROSI</name>
<dbReference type="SUPFAM" id="SSF54236">
    <property type="entry name" value="Ubiquitin-like"/>
    <property type="match status" value="1"/>
</dbReference>
<sequence length="113" mass="12775">MIADGSSLPSLKRKRLPAVDSLDTQAAAAKVRLAIKKSSGEIFVCLRRFLRHQIKCPRVVIRVRFPDKHTLEVAFHSAEKIQSLFDLLKKVVARPELPFYICKQGKGQSFICL</sequence>
<dbReference type="GO" id="GO:0051117">
    <property type="term" value="F:ATPase binding"/>
    <property type="evidence" value="ECO:0007669"/>
    <property type="project" value="InterPro"/>
</dbReference>
<proteinExistence type="predicted"/>
<dbReference type="InterPro" id="IPR044232">
    <property type="entry name" value="PUX1"/>
</dbReference>
<dbReference type="PANTHER" id="PTHR47557">
    <property type="entry name" value="PLANT UBX DOMAIN-CONTAINING PROTEIN 1"/>
    <property type="match status" value="1"/>
</dbReference>
<comment type="caution">
    <text evidence="1">The sequence shown here is derived from an EMBL/GenBank/DDBJ whole genome shotgun (WGS) entry which is preliminary data.</text>
</comment>
<dbReference type="Proteomes" id="UP000326939">
    <property type="component" value="Chromosome 16"/>
</dbReference>
<evidence type="ECO:0000313" key="2">
    <source>
        <dbReference type="Proteomes" id="UP000326939"/>
    </source>
</evidence>